<organism evidence="1 2">
    <name type="scientific">Pengzhenrongella frigida</name>
    <dbReference type="NCBI Taxonomy" id="1259133"/>
    <lineage>
        <taxon>Bacteria</taxon>
        <taxon>Bacillati</taxon>
        <taxon>Actinomycetota</taxon>
        <taxon>Actinomycetes</taxon>
        <taxon>Micrococcales</taxon>
        <taxon>Pengzhenrongella</taxon>
    </lineage>
</organism>
<accession>A0A4V1ZH68</accession>
<sequence>MTPAEVVGLFPRAEVVSSPNGGGYISVRFAHDAVTVPGVVRDVVNAVVAGVPALADKVTPAGGVNRLLLREAIEPILRANGLGSGIPSGSFAEWEIDYVSLDRALAVSIQTGRAAANNSALLALLAASALPEVEWVLVVLPHRYKGANTFDAVANQFQSLTAAHGIDLSLQGAFIVGF</sequence>
<protein>
    <submittedName>
        <fullName evidence="1">Uncharacterized protein</fullName>
    </submittedName>
</protein>
<evidence type="ECO:0000313" key="2">
    <source>
        <dbReference type="Proteomes" id="UP000293764"/>
    </source>
</evidence>
<proteinExistence type="predicted"/>
<evidence type="ECO:0000313" key="1">
    <source>
        <dbReference type="EMBL" id="RYV50994.1"/>
    </source>
</evidence>
<dbReference type="Proteomes" id="UP000293764">
    <property type="component" value="Unassembled WGS sequence"/>
</dbReference>
<keyword evidence="2" id="KW-1185">Reference proteome</keyword>
<reference evidence="1 2" key="1">
    <citation type="submission" date="2019-01" db="EMBL/GenBank/DDBJ databases">
        <title>Novel species of Cellulomonas.</title>
        <authorList>
            <person name="Liu Q."/>
            <person name="Xin Y.-H."/>
        </authorList>
    </citation>
    <scope>NUCLEOTIDE SEQUENCE [LARGE SCALE GENOMIC DNA]</scope>
    <source>
        <strain evidence="1 2">HLT2-17</strain>
    </source>
</reference>
<comment type="caution">
    <text evidence="1">The sequence shown here is derived from an EMBL/GenBank/DDBJ whole genome shotgun (WGS) entry which is preliminary data.</text>
</comment>
<dbReference type="AlphaFoldDB" id="A0A4V1ZH68"/>
<name>A0A4V1ZH68_9MICO</name>
<dbReference type="EMBL" id="SDWW01000023">
    <property type="protein sequence ID" value="RYV50994.1"/>
    <property type="molecule type" value="Genomic_DNA"/>
</dbReference>
<dbReference type="RefSeq" id="WP_130102699.1">
    <property type="nucleotide sequence ID" value="NZ_SDWW01000023.1"/>
</dbReference>
<gene>
    <name evidence="1" type="ORF">EUA98_10830</name>
</gene>